<evidence type="ECO:0000313" key="2">
    <source>
        <dbReference type="EMBL" id="KKA16659.1"/>
    </source>
</evidence>
<evidence type="ECO:0000313" key="3">
    <source>
        <dbReference type="Proteomes" id="UP000053958"/>
    </source>
</evidence>
<reference evidence="2 3" key="1">
    <citation type="submission" date="2015-04" db="EMBL/GenBank/DDBJ databases">
        <authorList>
            <person name="Heijne W.H."/>
            <person name="Fedorova N.D."/>
            <person name="Nierman W.C."/>
            <person name="Vollebregt A.W."/>
            <person name="Zhao Z."/>
            <person name="Wu L."/>
            <person name="Kumar M."/>
            <person name="Stam H."/>
            <person name="van den Berg M.A."/>
            <person name="Pel H.J."/>
        </authorList>
    </citation>
    <scope>NUCLEOTIDE SEQUENCE [LARGE SCALE GENOMIC DNA]</scope>
    <source>
        <strain evidence="2 3">CBS 393.64</strain>
    </source>
</reference>
<organism evidence="2 3">
    <name type="scientific">Rasamsonia emersonii (strain ATCC 16479 / CBS 393.64 / IMI 116815)</name>
    <dbReference type="NCBI Taxonomy" id="1408163"/>
    <lineage>
        <taxon>Eukaryota</taxon>
        <taxon>Fungi</taxon>
        <taxon>Dikarya</taxon>
        <taxon>Ascomycota</taxon>
        <taxon>Pezizomycotina</taxon>
        <taxon>Eurotiomycetes</taxon>
        <taxon>Eurotiomycetidae</taxon>
        <taxon>Eurotiales</taxon>
        <taxon>Trichocomaceae</taxon>
        <taxon>Rasamsonia</taxon>
    </lineage>
</organism>
<evidence type="ECO:0000256" key="1">
    <source>
        <dbReference type="SAM" id="MobiDB-lite"/>
    </source>
</evidence>
<sequence length="239" mass="26776">MTLQSPSQDPPFESSRPSTPNQDGAEHFDPEQMNSPQREFLELLIDCGLETPGNLGEIFSMNEFNPDNEWNPEDNADPDSEINPDSGNFEVGNPEDGYPADGYHGYNPYSDDACHVKQNVEQNVEQNSIVFIPFRLADIQSLIEAKTTIGESQAFYPGEQFCLPPQEYDFESDLPVLPPFPFAPYPPKIMGPMEQQEPQSVSHDSSIPQENHESTSEEYNASLHHLPQVPSKRTSGWSS</sequence>
<feature type="compositionally biased region" description="Polar residues" evidence="1">
    <location>
        <begin position="196"/>
        <end position="209"/>
    </location>
</feature>
<dbReference type="GeneID" id="25321639"/>
<dbReference type="EMBL" id="LASV01000745">
    <property type="protein sequence ID" value="KKA16659.1"/>
    <property type="molecule type" value="Genomic_DNA"/>
</dbReference>
<name>A0A0F4YEU7_RASE3</name>
<protein>
    <submittedName>
        <fullName evidence="2">Uncharacterized protein</fullName>
    </submittedName>
</protein>
<keyword evidence="3" id="KW-1185">Reference proteome</keyword>
<feature type="region of interest" description="Disordered" evidence="1">
    <location>
        <begin position="62"/>
        <end position="86"/>
    </location>
</feature>
<comment type="caution">
    <text evidence="2">The sequence shown here is derived from an EMBL/GenBank/DDBJ whole genome shotgun (WGS) entry which is preliminary data.</text>
</comment>
<feature type="region of interest" description="Disordered" evidence="1">
    <location>
        <begin position="1"/>
        <end position="40"/>
    </location>
</feature>
<dbReference type="RefSeq" id="XP_013323271.1">
    <property type="nucleotide sequence ID" value="XM_013467817.1"/>
</dbReference>
<accession>A0A0F4YEU7</accession>
<proteinExistence type="predicted"/>
<gene>
    <name evidence="2" type="ORF">T310_9707</name>
</gene>
<dbReference type="Proteomes" id="UP000053958">
    <property type="component" value="Unassembled WGS sequence"/>
</dbReference>
<feature type="region of interest" description="Disordered" evidence="1">
    <location>
        <begin position="187"/>
        <end position="239"/>
    </location>
</feature>
<dbReference type="AlphaFoldDB" id="A0A0F4YEU7"/>
<feature type="compositionally biased region" description="Acidic residues" evidence="1">
    <location>
        <begin position="70"/>
        <end position="82"/>
    </location>
</feature>